<dbReference type="InterPro" id="IPR027275">
    <property type="entry name" value="PRC-brl_dom"/>
</dbReference>
<dbReference type="PANTHER" id="PTHR36505:SF1">
    <property type="entry name" value="BLR1072 PROTEIN"/>
    <property type="match status" value="1"/>
</dbReference>
<proteinExistence type="predicted"/>
<keyword evidence="3" id="KW-1185">Reference proteome</keyword>
<gene>
    <name evidence="2" type="ORF">BN2476_360040</name>
</gene>
<evidence type="ECO:0000259" key="1">
    <source>
        <dbReference type="Pfam" id="PF05239"/>
    </source>
</evidence>
<dbReference type="Proteomes" id="UP000195569">
    <property type="component" value="Unassembled WGS sequence"/>
</dbReference>
<accession>A0A1N7S973</accession>
<evidence type="ECO:0000313" key="3">
    <source>
        <dbReference type="Proteomes" id="UP000195569"/>
    </source>
</evidence>
<dbReference type="OrthoDB" id="286778at2"/>
<protein>
    <submittedName>
        <fullName evidence="2">PRC-barrel domain-containing protein</fullName>
    </submittedName>
</protein>
<dbReference type="AlphaFoldDB" id="A0A1N7S973"/>
<dbReference type="SUPFAM" id="SSF50346">
    <property type="entry name" value="PRC-barrel domain"/>
    <property type="match status" value="1"/>
</dbReference>
<dbReference type="RefSeq" id="WP_087736013.1">
    <property type="nucleotide sequence ID" value="NZ_CYGY02000036.1"/>
</dbReference>
<evidence type="ECO:0000313" key="2">
    <source>
        <dbReference type="EMBL" id="SIT43924.1"/>
    </source>
</evidence>
<dbReference type="EMBL" id="CYGY02000036">
    <property type="protein sequence ID" value="SIT43924.1"/>
    <property type="molecule type" value="Genomic_DNA"/>
</dbReference>
<feature type="domain" description="PRC-barrel" evidence="1">
    <location>
        <begin position="10"/>
        <end position="66"/>
    </location>
</feature>
<reference evidence="2" key="1">
    <citation type="submission" date="2016-12" db="EMBL/GenBank/DDBJ databases">
        <authorList>
            <person name="Moulin L."/>
        </authorList>
    </citation>
    <scope>NUCLEOTIDE SEQUENCE [LARGE SCALE GENOMIC DNA]</scope>
    <source>
        <strain evidence="2">STM 7183</strain>
    </source>
</reference>
<name>A0A1N7S973_9BURK</name>
<dbReference type="PANTHER" id="PTHR36505">
    <property type="entry name" value="BLR1072 PROTEIN"/>
    <property type="match status" value="1"/>
</dbReference>
<sequence>MPAVMPTSAFAGVTVISVDGNDVGRVLEIMADMRDGRIVYAVLAEGEFLGTGLTLWAIPWSALTLDITNECFRLDMSAQQIKDAPEFDGDDWPSMADAAWGQRVHKYDNRPPY</sequence>
<dbReference type="Pfam" id="PF05239">
    <property type="entry name" value="PRC"/>
    <property type="match status" value="1"/>
</dbReference>
<dbReference type="InterPro" id="IPR011033">
    <property type="entry name" value="PRC_barrel-like_sf"/>
</dbReference>
<comment type="caution">
    <text evidence="2">The sequence shown here is derived from an EMBL/GenBank/DDBJ whole genome shotgun (WGS) entry which is preliminary data.</text>
</comment>
<dbReference type="Gene3D" id="2.30.30.240">
    <property type="entry name" value="PRC-barrel domain"/>
    <property type="match status" value="1"/>
</dbReference>
<organism evidence="2 3">
    <name type="scientific">Paraburkholderia piptadeniae</name>
    <dbReference type="NCBI Taxonomy" id="1701573"/>
    <lineage>
        <taxon>Bacteria</taxon>
        <taxon>Pseudomonadati</taxon>
        <taxon>Pseudomonadota</taxon>
        <taxon>Betaproteobacteria</taxon>
        <taxon>Burkholderiales</taxon>
        <taxon>Burkholderiaceae</taxon>
        <taxon>Paraburkholderia</taxon>
    </lineage>
</organism>